<protein>
    <recommendedName>
        <fullName evidence="5">Cilia-and flagella-associated protein 96</fullName>
    </recommendedName>
</protein>
<dbReference type="GO" id="GO:0005813">
    <property type="term" value="C:centrosome"/>
    <property type="evidence" value="ECO:0007669"/>
    <property type="project" value="UniProtKB-SubCell"/>
</dbReference>
<evidence type="ECO:0000256" key="1">
    <source>
        <dbReference type="ARBA" id="ARBA00004300"/>
    </source>
</evidence>
<accession>A0A7R9J0I1</accession>
<evidence type="ECO:0000256" key="5">
    <source>
        <dbReference type="ARBA" id="ARBA00035693"/>
    </source>
</evidence>
<proteinExistence type="inferred from homology"/>
<dbReference type="AlphaFoldDB" id="A0A7R9J0I1"/>
<comment type="similarity">
    <text evidence="4">Belongs to the CFAP96 family.</text>
</comment>
<gene>
    <name evidence="6" type="ORF">TCMB3V08_LOCUS3102</name>
</gene>
<dbReference type="EMBL" id="OE180041">
    <property type="protein sequence ID" value="CAD7570397.1"/>
    <property type="molecule type" value="Genomic_DNA"/>
</dbReference>
<dbReference type="PANTHER" id="PTHR31144">
    <property type="entry name" value="UPF0602 PROTEIN C4ORF47"/>
    <property type="match status" value="1"/>
</dbReference>
<reference evidence="6" key="1">
    <citation type="submission" date="2020-11" db="EMBL/GenBank/DDBJ databases">
        <authorList>
            <person name="Tran Van P."/>
        </authorList>
    </citation>
    <scope>NUCLEOTIDE SEQUENCE</scope>
</reference>
<dbReference type="InterPro" id="IPR029358">
    <property type="entry name" value="CFAP96"/>
</dbReference>
<evidence type="ECO:0000256" key="4">
    <source>
        <dbReference type="ARBA" id="ARBA00035656"/>
    </source>
</evidence>
<sequence length="162" mass="18043">MGTKLLSAANMVKAFDPNIGVNFGKRDMERMGIFVEMSYLIGKGHVEPYTGHIRQVATGRQMFPGYPKSKSATQDGYFAEKFLRVFEKEALTNMFQRHLIESIASSKKNIGSTAFRPAGATKKHSCPGDYHGTFIKNMPGKVQTVLSSNSTKDALEYEPRQL</sequence>
<keyword evidence="2" id="KW-0963">Cytoplasm</keyword>
<dbReference type="PANTHER" id="PTHR31144:SF1">
    <property type="entry name" value="UPF0602 PROTEIN C4ORF47"/>
    <property type="match status" value="1"/>
</dbReference>
<evidence type="ECO:0000256" key="3">
    <source>
        <dbReference type="ARBA" id="ARBA00023212"/>
    </source>
</evidence>
<name>A0A7R9J0I1_TIMCA</name>
<dbReference type="Pfam" id="PF15239">
    <property type="entry name" value="CFAP96-like"/>
    <property type="match status" value="1"/>
</dbReference>
<evidence type="ECO:0000313" key="6">
    <source>
        <dbReference type="EMBL" id="CAD7570397.1"/>
    </source>
</evidence>
<organism evidence="6">
    <name type="scientific">Timema californicum</name>
    <name type="common">California timema</name>
    <name type="synonym">Walking stick</name>
    <dbReference type="NCBI Taxonomy" id="61474"/>
    <lineage>
        <taxon>Eukaryota</taxon>
        <taxon>Metazoa</taxon>
        <taxon>Ecdysozoa</taxon>
        <taxon>Arthropoda</taxon>
        <taxon>Hexapoda</taxon>
        <taxon>Insecta</taxon>
        <taxon>Pterygota</taxon>
        <taxon>Neoptera</taxon>
        <taxon>Polyneoptera</taxon>
        <taxon>Phasmatodea</taxon>
        <taxon>Timematodea</taxon>
        <taxon>Timematoidea</taxon>
        <taxon>Timematidae</taxon>
        <taxon>Timema</taxon>
    </lineage>
</organism>
<keyword evidence="3" id="KW-0206">Cytoskeleton</keyword>
<comment type="subcellular location">
    <subcellularLocation>
        <location evidence="1">Cytoplasm</location>
        <location evidence="1">Cytoskeleton</location>
        <location evidence="1">Microtubule organizing center</location>
        <location evidence="1">Centrosome</location>
    </subcellularLocation>
</comment>
<dbReference type="GO" id="GO:0005881">
    <property type="term" value="C:cytoplasmic microtubule"/>
    <property type="evidence" value="ECO:0007669"/>
    <property type="project" value="TreeGrafter"/>
</dbReference>
<evidence type="ECO:0000256" key="2">
    <source>
        <dbReference type="ARBA" id="ARBA00022490"/>
    </source>
</evidence>